<sequence length="35" mass="3588">MDSIPEGSHKTLINTIIIIIGGESSTTFGGSPSLN</sequence>
<keyword evidence="2" id="KW-1185">Reference proteome</keyword>
<dbReference type="EMBL" id="FZOJ01000003">
    <property type="protein sequence ID" value="SNS07588.1"/>
    <property type="molecule type" value="Genomic_DNA"/>
</dbReference>
<dbReference type="AlphaFoldDB" id="A0A239BJP3"/>
<accession>A0A239BJP3</accession>
<evidence type="ECO:0000313" key="1">
    <source>
        <dbReference type="EMBL" id="SNS07588.1"/>
    </source>
</evidence>
<protein>
    <submittedName>
        <fullName evidence="1">Uncharacterized protein</fullName>
    </submittedName>
</protein>
<name>A0A239BJP3_9FIRM</name>
<gene>
    <name evidence="1" type="ORF">SAMN05446037_1003294</name>
</gene>
<evidence type="ECO:0000313" key="2">
    <source>
        <dbReference type="Proteomes" id="UP000198304"/>
    </source>
</evidence>
<proteinExistence type="predicted"/>
<organism evidence="1 2">
    <name type="scientific">Anaerovirgula multivorans</name>
    <dbReference type="NCBI Taxonomy" id="312168"/>
    <lineage>
        <taxon>Bacteria</taxon>
        <taxon>Bacillati</taxon>
        <taxon>Bacillota</taxon>
        <taxon>Clostridia</taxon>
        <taxon>Peptostreptococcales</taxon>
        <taxon>Natronincolaceae</taxon>
        <taxon>Anaerovirgula</taxon>
    </lineage>
</organism>
<dbReference type="Proteomes" id="UP000198304">
    <property type="component" value="Unassembled WGS sequence"/>
</dbReference>
<reference evidence="1 2" key="1">
    <citation type="submission" date="2017-06" db="EMBL/GenBank/DDBJ databases">
        <authorList>
            <person name="Kim H.J."/>
            <person name="Triplett B.A."/>
        </authorList>
    </citation>
    <scope>NUCLEOTIDE SEQUENCE [LARGE SCALE GENOMIC DNA]</scope>
    <source>
        <strain evidence="1 2">SCA</strain>
    </source>
</reference>